<gene>
    <name evidence="3" type="ORF">FW778_17060</name>
</gene>
<keyword evidence="1" id="KW-0560">Oxidoreductase</keyword>
<dbReference type="PANTHER" id="PTHR14239:SF10">
    <property type="entry name" value="REDUCTASE"/>
    <property type="match status" value="1"/>
</dbReference>
<dbReference type="AlphaFoldDB" id="A0A5J5IE67"/>
<feature type="domain" description="Pyrroline-5-carboxylate reductase catalytic N-terminal" evidence="2">
    <location>
        <begin position="3"/>
        <end position="97"/>
    </location>
</feature>
<proteinExistence type="predicted"/>
<reference evidence="3 4" key="1">
    <citation type="submission" date="2019-09" db="EMBL/GenBank/DDBJ databases">
        <title>Draft genome sequence of Ginsengibacter sp. BR5-29.</title>
        <authorList>
            <person name="Im W.-T."/>
        </authorList>
    </citation>
    <scope>NUCLEOTIDE SEQUENCE [LARGE SCALE GENOMIC DNA]</scope>
    <source>
        <strain evidence="3 4">BR5-29</strain>
    </source>
</reference>
<dbReference type="InterPro" id="IPR051267">
    <property type="entry name" value="STEAP_metalloreductase"/>
</dbReference>
<evidence type="ECO:0000256" key="1">
    <source>
        <dbReference type="ARBA" id="ARBA00023002"/>
    </source>
</evidence>
<evidence type="ECO:0000259" key="2">
    <source>
        <dbReference type="Pfam" id="PF03807"/>
    </source>
</evidence>
<organism evidence="3 4">
    <name type="scientific">Ginsengibacter hankyongi</name>
    <dbReference type="NCBI Taxonomy" id="2607284"/>
    <lineage>
        <taxon>Bacteria</taxon>
        <taxon>Pseudomonadati</taxon>
        <taxon>Bacteroidota</taxon>
        <taxon>Chitinophagia</taxon>
        <taxon>Chitinophagales</taxon>
        <taxon>Chitinophagaceae</taxon>
        <taxon>Ginsengibacter</taxon>
    </lineage>
</organism>
<dbReference type="InterPro" id="IPR028939">
    <property type="entry name" value="P5C_Rdtase_cat_N"/>
</dbReference>
<name>A0A5J5IE67_9BACT</name>
<dbReference type="Proteomes" id="UP000326903">
    <property type="component" value="Unassembled WGS sequence"/>
</dbReference>
<accession>A0A5J5IE67</accession>
<dbReference type="SUPFAM" id="SSF51735">
    <property type="entry name" value="NAD(P)-binding Rossmann-fold domains"/>
    <property type="match status" value="1"/>
</dbReference>
<dbReference type="PANTHER" id="PTHR14239">
    <property type="entry name" value="DUDULIN-RELATED"/>
    <property type="match status" value="1"/>
</dbReference>
<dbReference type="Gene3D" id="3.40.50.720">
    <property type="entry name" value="NAD(P)-binding Rossmann-like Domain"/>
    <property type="match status" value="1"/>
</dbReference>
<keyword evidence="4" id="KW-1185">Reference proteome</keyword>
<dbReference type="GO" id="GO:0016491">
    <property type="term" value="F:oxidoreductase activity"/>
    <property type="evidence" value="ECO:0007669"/>
    <property type="project" value="UniProtKB-KW"/>
</dbReference>
<dbReference type="EMBL" id="VYQF01000006">
    <property type="protein sequence ID" value="KAA9037138.1"/>
    <property type="molecule type" value="Genomic_DNA"/>
</dbReference>
<protein>
    <submittedName>
        <fullName evidence="3">NADP oxidoreductase</fullName>
    </submittedName>
</protein>
<dbReference type="Pfam" id="PF03807">
    <property type="entry name" value="F420_oxidored"/>
    <property type="match status" value="1"/>
</dbReference>
<dbReference type="InterPro" id="IPR036291">
    <property type="entry name" value="NAD(P)-bd_dom_sf"/>
</dbReference>
<evidence type="ECO:0000313" key="4">
    <source>
        <dbReference type="Proteomes" id="UP000326903"/>
    </source>
</evidence>
<dbReference type="RefSeq" id="WP_150416043.1">
    <property type="nucleotide sequence ID" value="NZ_VYQF01000006.1"/>
</dbReference>
<comment type="caution">
    <text evidence="3">The sequence shown here is derived from an EMBL/GenBank/DDBJ whole genome shotgun (WGS) entry which is preliminary data.</text>
</comment>
<sequence>MSKIAVLGTGMVGDTIGSKLIELGHEVMMGSRTQGNEKAKAFVAKHNGKASAGTFAEAAGFGEIIFNCTAGVGSIEALKMAAEKDLDGKIIVDIANPLDFSNGMPPSLAIVNTNSLGEEIQKTFPQTKVVKALNTMWCGLMVKPAMINGGDHSTFVSGNDANAKEEVKKILKSFGWNEANILDLGDITTARGTEMFLPLWLQIYTATNNGAFNIKIVS</sequence>
<evidence type="ECO:0000313" key="3">
    <source>
        <dbReference type="EMBL" id="KAA9037138.1"/>
    </source>
</evidence>